<dbReference type="InterPro" id="IPR035979">
    <property type="entry name" value="RBD_domain_sf"/>
</dbReference>
<dbReference type="InterPro" id="IPR012677">
    <property type="entry name" value="Nucleotide-bd_a/b_plait_sf"/>
</dbReference>
<dbReference type="Pfam" id="PF12923">
    <property type="entry name" value="RRP7"/>
    <property type="match status" value="1"/>
</dbReference>
<evidence type="ECO:0000256" key="3">
    <source>
        <dbReference type="SAM" id="MobiDB-lite"/>
    </source>
</evidence>
<gene>
    <name evidence="6" type="ORF">MCUN1_001366</name>
</gene>
<evidence type="ECO:0008006" key="8">
    <source>
        <dbReference type="Google" id="ProtNLM"/>
    </source>
</evidence>
<evidence type="ECO:0000256" key="1">
    <source>
        <dbReference type="ARBA" id="ARBA00006110"/>
    </source>
</evidence>
<feature type="domain" description="Ribosomal RNA-processing protein 7 C-terminal" evidence="4">
    <location>
        <begin position="251"/>
        <end position="344"/>
    </location>
</feature>
<dbReference type="AlphaFoldDB" id="A0AAF0EQJ2"/>
<keyword evidence="2" id="KW-0175">Coiled coil</keyword>
<dbReference type="Proteomes" id="UP001219933">
    <property type="component" value="Chromosome 2"/>
</dbReference>
<dbReference type="Pfam" id="PF17799">
    <property type="entry name" value="RRM_Rrp7"/>
    <property type="match status" value="1"/>
</dbReference>
<feature type="region of interest" description="Disordered" evidence="3">
    <location>
        <begin position="85"/>
        <end position="111"/>
    </location>
</feature>
<dbReference type="EMBL" id="CP119878">
    <property type="protein sequence ID" value="WFD34525.1"/>
    <property type="molecule type" value="Genomic_DNA"/>
</dbReference>
<feature type="domain" description="Rrp7 RRM-like N-terminal" evidence="5">
    <location>
        <begin position="4"/>
        <end position="155"/>
    </location>
</feature>
<proteinExistence type="inferred from homology"/>
<reference evidence="6" key="1">
    <citation type="submission" date="2023-03" db="EMBL/GenBank/DDBJ databases">
        <title>Mating type loci evolution in Malassezia.</title>
        <authorList>
            <person name="Coelho M.A."/>
        </authorList>
    </citation>
    <scope>NUCLEOTIDE SEQUENCE</scope>
    <source>
        <strain evidence="6">CBS 11721</strain>
    </source>
</reference>
<dbReference type="GO" id="GO:0006364">
    <property type="term" value="P:rRNA processing"/>
    <property type="evidence" value="ECO:0007669"/>
    <property type="project" value="TreeGrafter"/>
</dbReference>
<dbReference type="GO" id="GO:0032545">
    <property type="term" value="C:CURI complex"/>
    <property type="evidence" value="ECO:0007669"/>
    <property type="project" value="TreeGrafter"/>
</dbReference>
<feature type="region of interest" description="Disordered" evidence="3">
    <location>
        <begin position="155"/>
        <end position="175"/>
    </location>
</feature>
<evidence type="ECO:0000313" key="7">
    <source>
        <dbReference type="Proteomes" id="UP001219933"/>
    </source>
</evidence>
<dbReference type="CDD" id="cd12293">
    <property type="entry name" value="dRRM_Rrp7p"/>
    <property type="match status" value="1"/>
</dbReference>
<keyword evidence="7" id="KW-1185">Reference proteome</keyword>
<accession>A0AAF0EQJ2</accession>
<comment type="similarity">
    <text evidence="1">Belongs to the RRP7 family.</text>
</comment>
<evidence type="ECO:0000259" key="5">
    <source>
        <dbReference type="Pfam" id="PF17799"/>
    </source>
</evidence>
<dbReference type="PANTHER" id="PTHR13191:SF0">
    <property type="entry name" value="RIBOSOMAL RNA-PROCESSING PROTEIN 7 HOMOLOG A-RELATED"/>
    <property type="match status" value="1"/>
</dbReference>
<evidence type="ECO:0000313" key="6">
    <source>
        <dbReference type="EMBL" id="WFD34525.1"/>
    </source>
</evidence>
<sequence length="344" mass="38734">MRTIAGFAVLPVTCGPKDAPVLHSLYIRRHEPHGSHPTLPAGRTLFIVNLPTDATRSTIRDLFRKAGAVESIDFHNLADYSARDAEEYEDEELDVGAPDQPTKKKGPPKVHALPSLEPNGMPFLGSASNAHLVFVDESSLDRAMELPNKLSKPLRWPQPVSASEAARQADEDPKKRKKIHLMGLDYFVARHRTRRPPLADVKKHADTSIERFAWIREHPQWLLDQRKQGDTTTGVGIGIQGTSIGPNGELLDQDGFIIVQRGGRYGRSGGGEENTYGSMAAATPEFEAYMKENPDAKKPKELQDFYRFQFREKKRQQFANLRAQFEADKERVARLKATRRFKPY</sequence>
<organism evidence="6 7">
    <name type="scientific">Malassezia cuniculi</name>
    <dbReference type="NCBI Taxonomy" id="948313"/>
    <lineage>
        <taxon>Eukaryota</taxon>
        <taxon>Fungi</taxon>
        <taxon>Dikarya</taxon>
        <taxon>Basidiomycota</taxon>
        <taxon>Ustilaginomycotina</taxon>
        <taxon>Malasseziomycetes</taxon>
        <taxon>Malasseziales</taxon>
        <taxon>Malasseziaceae</taxon>
        <taxon>Malassezia</taxon>
    </lineage>
</organism>
<dbReference type="InterPro" id="IPR040446">
    <property type="entry name" value="RRP7"/>
</dbReference>
<dbReference type="GO" id="GO:0003676">
    <property type="term" value="F:nucleic acid binding"/>
    <property type="evidence" value="ECO:0007669"/>
    <property type="project" value="InterPro"/>
</dbReference>
<dbReference type="GO" id="GO:0000028">
    <property type="term" value="P:ribosomal small subunit assembly"/>
    <property type="evidence" value="ECO:0007669"/>
    <property type="project" value="TreeGrafter"/>
</dbReference>
<evidence type="ECO:0000259" key="4">
    <source>
        <dbReference type="Pfam" id="PF12923"/>
    </source>
</evidence>
<dbReference type="InterPro" id="IPR040447">
    <property type="entry name" value="RRM_Rrp7"/>
</dbReference>
<dbReference type="Gene3D" id="6.10.250.1770">
    <property type="match status" value="1"/>
</dbReference>
<dbReference type="PANTHER" id="PTHR13191">
    <property type="entry name" value="RIBOSOMAL RNA PROCESSING PROTEIN 7-RELATED"/>
    <property type="match status" value="1"/>
</dbReference>
<dbReference type="Gene3D" id="3.30.70.330">
    <property type="match status" value="1"/>
</dbReference>
<evidence type="ECO:0000256" key="2">
    <source>
        <dbReference type="SAM" id="Coils"/>
    </source>
</evidence>
<dbReference type="GO" id="GO:0034456">
    <property type="term" value="C:UTP-C complex"/>
    <property type="evidence" value="ECO:0007669"/>
    <property type="project" value="TreeGrafter"/>
</dbReference>
<dbReference type="SUPFAM" id="SSF54928">
    <property type="entry name" value="RNA-binding domain, RBD"/>
    <property type="match status" value="1"/>
</dbReference>
<feature type="coiled-coil region" evidence="2">
    <location>
        <begin position="311"/>
        <end position="338"/>
    </location>
</feature>
<dbReference type="InterPro" id="IPR024326">
    <property type="entry name" value="RRP7_C"/>
</dbReference>
<name>A0AAF0EQJ2_9BASI</name>
<protein>
    <recommendedName>
        <fullName evidence="8">Ribosomal RNA-processing protein 7</fullName>
    </recommendedName>
</protein>